<accession>A0A6P1B9I5</accession>
<dbReference type="PANTHER" id="PTHR40661">
    <property type="match status" value="1"/>
</dbReference>
<evidence type="ECO:0000259" key="4">
    <source>
        <dbReference type="PROSITE" id="PS50943"/>
    </source>
</evidence>
<gene>
    <name evidence="5" type="ORF">FNJ47_04340</name>
</gene>
<keyword evidence="6" id="KW-1185">Reference proteome</keyword>
<dbReference type="PROSITE" id="PS50943">
    <property type="entry name" value="HTH_CROC1"/>
    <property type="match status" value="1"/>
</dbReference>
<dbReference type="SUPFAM" id="SSF47413">
    <property type="entry name" value="lambda repressor-like DNA-binding domains"/>
    <property type="match status" value="1"/>
</dbReference>
<dbReference type="RefSeq" id="WP_163150962.1">
    <property type="nucleotide sequence ID" value="NZ_VKHP01000009.1"/>
</dbReference>
<dbReference type="Pfam" id="PF00717">
    <property type="entry name" value="Peptidase_S24"/>
    <property type="match status" value="1"/>
</dbReference>
<dbReference type="AlphaFoldDB" id="A0A6P1B9I5"/>
<dbReference type="Pfam" id="PF01381">
    <property type="entry name" value="HTH_3"/>
    <property type="match status" value="1"/>
</dbReference>
<evidence type="ECO:0000256" key="1">
    <source>
        <dbReference type="ARBA" id="ARBA00023015"/>
    </source>
</evidence>
<evidence type="ECO:0000313" key="6">
    <source>
        <dbReference type="Proteomes" id="UP000468531"/>
    </source>
</evidence>
<dbReference type="Proteomes" id="UP000468531">
    <property type="component" value="Unassembled WGS sequence"/>
</dbReference>
<sequence>MRSIPHQFGVDSQVAYTKMVFAGHTNLVPPAFMKGKFPNGLFEAMERRAISQGALAKAIGTTQQQISKLVHGEREMTALWAEKLAPFLRTSPEKLVFPGLKTFRAPLLSWVSAGRLAHQEGVKRSDVRKYVYLADLPKGDWIVLEVQGDSMDRIAPDGAYICVNLSDQRVINDKFYVFGTPEGEATFKRYRGGNPPRLQPYSTNPDHETIHMSGETVVVGRVGRVIHELS</sequence>
<dbReference type="CDD" id="cd06529">
    <property type="entry name" value="S24_LexA-like"/>
    <property type="match status" value="1"/>
</dbReference>
<proteinExistence type="predicted"/>
<protein>
    <submittedName>
        <fullName evidence="5">Helix-turn-helix domain-containing protein</fullName>
    </submittedName>
</protein>
<keyword evidence="1" id="KW-0805">Transcription regulation</keyword>
<feature type="domain" description="HTH cro/C1-type" evidence="4">
    <location>
        <begin position="43"/>
        <end position="95"/>
    </location>
</feature>
<reference evidence="5 6" key="1">
    <citation type="journal article" date="2020" name="Arch. Microbiol.">
        <title>Bradyrhizobium uaiense sp. nov., a new highly efficient cowpea symbiont.</title>
        <authorList>
            <person name="Cabral Michel D."/>
            <person name="Azarias Guimaraes A."/>
            <person name="Martins da Costa E."/>
            <person name="Soares de Carvalho T."/>
            <person name="Balsanelli E."/>
            <person name="Willems A."/>
            <person name="Maltempi de Souza E."/>
            <person name="de Souza Moreira F.M."/>
        </authorList>
    </citation>
    <scope>NUCLEOTIDE SEQUENCE [LARGE SCALE GENOMIC DNA]</scope>
    <source>
        <strain evidence="5 6">UFLA 03-164</strain>
    </source>
</reference>
<dbReference type="InterPro" id="IPR039418">
    <property type="entry name" value="LexA-like"/>
</dbReference>
<dbReference type="Gene3D" id="1.10.260.40">
    <property type="entry name" value="lambda repressor-like DNA-binding domains"/>
    <property type="match status" value="1"/>
</dbReference>
<comment type="caution">
    <text evidence="5">The sequence shown here is derived from an EMBL/GenBank/DDBJ whole genome shotgun (WGS) entry which is preliminary data.</text>
</comment>
<dbReference type="InterPro" id="IPR001387">
    <property type="entry name" value="Cro/C1-type_HTH"/>
</dbReference>
<organism evidence="5 6">
    <name type="scientific">Bradyrhizobium uaiense</name>
    <dbReference type="NCBI Taxonomy" id="2594946"/>
    <lineage>
        <taxon>Bacteria</taxon>
        <taxon>Pseudomonadati</taxon>
        <taxon>Pseudomonadota</taxon>
        <taxon>Alphaproteobacteria</taxon>
        <taxon>Hyphomicrobiales</taxon>
        <taxon>Nitrobacteraceae</taxon>
        <taxon>Bradyrhizobium</taxon>
    </lineage>
</organism>
<dbReference type="SMART" id="SM00530">
    <property type="entry name" value="HTH_XRE"/>
    <property type="match status" value="1"/>
</dbReference>
<dbReference type="EMBL" id="VKHP01000009">
    <property type="protein sequence ID" value="NEU95078.1"/>
    <property type="molecule type" value="Genomic_DNA"/>
</dbReference>
<keyword evidence="2" id="KW-0238">DNA-binding</keyword>
<keyword evidence="3" id="KW-0804">Transcription</keyword>
<dbReference type="GO" id="GO:0003677">
    <property type="term" value="F:DNA binding"/>
    <property type="evidence" value="ECO:0007669"/>
    <property type="project" value="UniProtKB-KW"/>
</dbReference>
<name>A0A6P1B9I5_9BRAD</name>
<dbReference type="InterPro" id="IPR015927">
    <property type="entry name" value="Peptidase_S24_S26A/B/C"/>
</dbReference>
<dbReference type="InterPro" id="IPR010982">
    <property type="entry name" value="Lambda_DNA-bd_dom_sf"/>
</dbReference>
<evidence type="ECO:0000256" key="3">
    <source>
        <dbReference type="ARBA" id="ARBA00023163"/>
    </source>
</evidence>
<dbReference type="CDD" id="cd00093">
    <property type="entry name" value="HTH_XRE"/>
    <property type="match status" value="1"/>
</dbReference>
<evidence type="ECO:0000256" key="2">
    <source>
        <dbReference type="ARBA" id="ARBA00023125"/>
    </source>
</evidence>
<dbReference type="PANTHER" id="PTHR40661:SF3">
    <property type="entry name" value="FELS-1 PROPHAGE TRANSCRIPTIONAL REGULATOR"/>
    <property type="match status" value="1"/>
</dbReference>
<dbReference type="Gene3D" id="2.10.109.10">
    <property type="entry name" value="Umud Fragment, subunit A"/>
    <property type="match status" value="1"/>
</dbReference>
<dbReference type="SUPFAM" id="SSF51306">
    <property type="entry name" value="LexA/Signal peptidase"/>
    <property type="match status" value="1"/>
</dbReference>
<evidence type="ECO:0000313" key="5">
    <source>
        <dbReference type="EMBL" id="NEU95078.1"/>
    </source>
</evidence>
<dbReference type="InterPro" id="IPR036286">
    <property type="entry name" value="LexA/Signal_pep-like_sf"/>
</dbReference>